<evidence type="ECO:0000259" key="4">
    <source>
        <dbReference type="Pfam" id="PF00849"/>
    </source>
</evidence>
<evidence type="ECO:0000256" key="3">
    <source>
        <dbReference type="SAM" id="MobiDB-lite"/>
    </source>
</evidence>
<evidence type="ECO:0000313" key="6">
    <source>
        <dbReference type="Proteomes" id="UP000095751"/>
    </source>
</evidence>
<accession>A0A1E7FV14</accession>
<dbReference type="SUPFAM" id="SSF55120">
    <property type="entry name" value="Pseudouridine synthase"/>
    <property type="match status" value="2"/>
</dbReference>
<feature type="region of interest" description="Disordered" evidence="3">
    <location>
        <begin position="317"/>
        <end position="364"/>
    </location>
</feature>
<dbReference type="Pfam" id="PF00849">
    <property type="entry name" value="PseudoU_synth_2"/>
    <property type="match status" value="1"/>
</dbReference>
<evidence type="ECO:0000256" key="2">
    <source>
        <dbReference type="PIRSR" id="PIRSR607702-1"/>
    </source>
</evidence>
<feature type="domain" description="Pseudouridine synthase RsuA/RluA-like" evidence="4">
    <location>
        <begin position="208"/>
        <end position="543"/>
    </location>
</feature>
<evidence type="ECO:0000313" key="5">
    <source>
        <dbReference type="EMBL" id="OEU21955.1"/>
    </source>
</evidence>
<gene>
    <name evidence="5" type="ORF">FRACYDRAFT_232104</name>
</gene>
<dbReference type="InterPro" id="IPR006145">
    <property type="entry name" value="PsdUridine_synth_RsuA/RluA"/>
</dbReference>
<organism evidence="5 6">
    <name type="scientific">Fragilariopsis cylindrus CCMP1102</name>
    <dbReference type="NCBI Taxonomy" id="635003"/>
    <lineage>
        <taxon>Eukaryota</taxon>
        <taxon>Sar</taxon>
        <taxon>Stramenopiles</taxon>
        <taxon>Ochrophyta</taxon>
        <taxon>Bacillariophyta</taxon>
        <taxon>Bacillariophyceae</taxon>
        <taxon>Bacillariophycidae</taxon>
        <taxon>Bacillariales</taxon>
        <taxon>Bacillariaceae</taxon>
        <taxon>Fragilariopsis</taxon>
    </lineage>
</organism>
<name>A0A1E7FV14_9STRA</name>
<feature type="compositionally biased region" description="Low complexity" evidence="3">
    <location>
        <begin position="237"/>
        <end position="264"/>
    </location>
</feature>
<comment type="similarity">
    <text evidence="1">Belongs to the janus family.</text>
</comment>
<keyword evidence="6" id="KW-1185">Reference proteome</keyword>
<proteinExistence type="inferred from homology"/>
<feature type="active site" description="Proton acceptor" evidence="2">
    <location>
        <position position="754"/>
    </location>
</feature>
<sequence>MTRIMRRNLHHDPRHIATYNRKISERRQRQGCLFHSTWTGDTAPFSEFAEHVQVAKEDAPVTVEYAILRSMMKLGSSHLDGNDEEDIDGGKNSRLLIVEDGNDNDNDDQTTNHDQATIIARQLKHHPPGRPMTPRQLLYLGSIWSVRPTRLSLSNSTMALEEGAYLRIHHTPRRFHRVYEADWSFPSYNNTDDDGNLPVVIQQEGPGYCIIEKPHLIPVHATVDNAVENVAHQLSLSQQQQQQQQQQNYYGNITNSSSDTNSSNGGHLQQQNQEDPFRALYLSPVQRLDINTSGLLVLATSPEFAAYFSQLLRRKTRNNENNSKRNTTQIVKSNSNATSSIDTGIIPTINDNNRNSSYSSSNESKPKIEKEYKCLVCIQLIDDKDEQNQGESALQAWQRLSKLQRLESSSSSSGNKSTFIKHYLKVSDRAPKEFVESIPDNDANDSDDDGNNPNWLECIMEIMHVSEPIPLSAYESSSSLDIATDSSKSRRQEKGLADDLWPEAAISSSIGTGTRMPSTVKAVAEVHVKLITGRTHQIRGQLSRLGFPIVGDEQYGGAILPTVVTSTQGGGHREVVLSQPLPPQLLALQCCSIGFLDPDYEMVWHKKKRRDILIGRSNRNDRWIQATLKKAWWTSFIDKYNITGDDIISDIGRQEVDISDIVTTELKREKRIDTDDGNDANDGIHDNFRPDLLPPSIQLSPGSNKYVVAKIRDPVVLDSNGKEADEDVADQRKIPRSRWFVQSAAPDECGGPYHANVANQLSEWIHCVPGYEKVYIDVTGGGRIDYDQSSSSICVYGYSYRFGKGDHARVAALIEDSFEDNNDIVVTYDLSDQRY</sequence>
<dbReference type="GO" id="GO:0000455">
    <property type="term" value="P:enzyme-directed rRNA pseudouridine synthesis"/>
    <property type="evidence" value="ECO:0007669"/>
    <property type="project" value="TreeGrafter"/>
</dbReference>
<dbReference type="InterPro" id="IPR020103">
    <property type="entry name" value="PsdUridine_synth_cat_dom_sf"/>
</dbReference>
<dbReference type="InterPro" id="IPR050188">
    <property type="entry name" value="RluA_PseudoU_synthase"/>
</dbReference>
<dbReference type="OrthoDB" id="424794at2759"/>
<dbReference type="AlphaFoldDB" id="A0A1E7FV14"/>
<dbReference type="Proteomes" id="UP000095751">
    <property type="component" value="Unassembled WGS sequence"/>
</dbReference>
<dbReference type="GO" id="GO:0003723">
    <property type="term" value="F:RNA binding"/>
    <property type="evidence" value="ECO:0007669"/>
    <property type="project" value="InterPro"/>
</dbReference>
<dbReference type="PANTHER" id="PTHR21600">
    <property type="entry name" value="MITOCHONDRIAL RNA PSEUDOURIDINE SYNTHASE"/>
    <property type="match status" value="1"/>
</dbReference>
<feature type="region of interest" description="Disordered" evidence="3">
    <location>
        <begin position="237"/>
        <end position="272"/>
    </location>
</feature>
<dbReference type="InterPro" id="IPR038596">
    <property type="entry name" value="Janus_sf"/>
</dbReference>
<dbReference type="EMBL" id="KV784353">
    <property type="protein sequence ID" value="OEU21955.1"/>
    <property type="molecule type" value="Genomic_DNA"/>
</dbReference>
<dbReference type="PANTHER" id="PTHR21600:SF52">
    <property type="entry name" value="PSEUDOURIDINE SYNTHASE RSUA_RLUA-LIKE DOMAIN-CONTAINING PROTEIN"/>
    <property type="match status" value="1"/>
</dbReference>
<feature type="compositionally biased region" description="Polar residues" evidence="3">
    <location>
        <begin position="319"/>
        <end position="342"/>
    </location>
</feature>
<dbReference type="InterPro" id="IPR007702">
    <property type="entry name" value="Janus"/>
</dbReference>
<reference evidence="5 6" key="1">
    <citation type="submission" date="2016-09" db="EMBL/GenBank/DDBJ databases">
        <title>Extensive genetic diversity and differential bi-allelic expression allows diatom success in the polar Southern Ocean.</title>
        <authorList>
            <consortium name="DOE Joint Genome Institute"/>
            <person name="Mock T."/>
            <person name="Otillar R.P."/>
            <person name="Strauss J."/>
            <person name="Dupont C."/>
            <person name="Frickenhaus S."/>
            <person name="Maumus F."/>
            <person name="Mcmullan M."/>
            <person name="Sanges R."/>
            <person name="Schmutz J."/>
            <person name="Toseland A."/>
            <person name="Valas R."/>
            <person name="Veluchamy A."/>
            <person name="Ward B.J."/>
            <person name="Allen A."/>
            <person name="Barry K."/>
            <person name="Falciatore A."/>
            <person name="Ferrante M."/>
            <person name="Fortunato A.E."/>
            <person name="Gloeckner G."/>
            <person name="Gruber A."/>
            <person name="Hipkin R."/>
            <person name="Janech M."/>
            <person name="Kroth P."/>
            <person name="Leese F."/>
            <person name="Lindquist E."/>
            <person name="Lyon B.R."/>
            <person name="Martin J."/>
            <person name="Mayer C."/>
            <person name="Parker M."/>
            <person name="Quesneville H."/>
            <person name="Raymond J."/>
            <person name="Uhlig C."/>
            <person name="Valentin K.U."/>
            <person name="Worden A.Z."/>
            <person name="Armbrust E.V."/>
            <person name="Bowler C."/>
            <person name="Green B."/>
            <person name="Moulton V."/>
            <person name="Van Oosterhout C."/>
            <person name="Grigoriev I."/>
        </authorList>
    </citation>
    <scope>NUCLEOTIDE SEQUENCE [LARGE SCALE GENOMIC DNA]</scope>
    <source>
        <strain evidence="5 6">CCMP1102</strain>
    </source>
</reference>
<protein>
    <submittedName>
        <fullName evidence="5">Pseudouridine synthase</fullName>
    </submittedName>
</protein>
<dbReference type="InParanoid" id="A0A1E7FV14"/>
<dbReference type="PROSITE" id="PS01129">
    <property type="entry name" value="PSI_RLU"/>
    <property type="match status" value="1"/>
</dbReference>
<feature type="compositionally biased region" description="Low complexity" evidence="3">
    <location>
        <begin position="350"/>
        <end position="363"/>
    </location>
</feature>
<dbReference type="Gene3D" id="3.50.20.20">
    <property type="entry name" value="Janus/Ocnus"/>
    <property type="match status" value="1"/>
</dbReference>
<dbReference type="SUPFAM" id="SSF143724">
    <property type="entry name" value="PHP14-like"/>
    <property type="match status" value="1"/>
</dbReference>
<dbReference type="GO" id="GO:0009982">
    <property type="term" value="F:pseudouridine synthase activity"/>
    <property type="evidence" value="ECO:0007669"/>
    <property type="project" value="InterPro"/>
</dbReference>
<dbReference type="Pfam" id="PF05005">
    <property type="entry name" value="Ocnus"/>
    <property type="match status" value="1"/>
</dbReference>
<dbReference type="InterPro" id="IPR006224">
    <property type="entry name" value="PsdUridine_synth_RluA-like_CS"/>
</dbReference>
<dbReference type="Gene3D" id="3.30.2350.10">
    <property type="entry name" value="Pseudouridine synthase"/>
    <property type="match status" value="1"/>
</dbReference>
<evidence type="ECO:0000256" key="1">
    <source>
        <dbReference type="ARBA" id="ARBA00010971"/>
    </source>
</evidence>
<dbReference type="KEGG" id="fcy:FRACYDRAFT_232104"/>